<dbReference type="AlphaFoldDB" id="A0A939M9V3"/>
<evidence type="ECO:0000256" key="3">
    <source>
        <dbReference type="ARBA" id="ARBA00038412"/>
    </source>
</evidence>
<dbReference type="InterPro" id="IPR002711">
    <property type="entry name" value="HNH"/>
</dbReference>
<comment type="similarity">
    <text evidence="3">Belongs to the HNH nuclease family.</text>
</comment>
<name>A0A939M9V3_9BRAD</name>
<dbReference type="Gene3D" id="1.10.30.50">
    <property type="match status" value="1"/>
</dbReference>
<evidence type="ECO:0000313" key="6">
    <source>
        <dbReference type="EMBL" id="MBO1865408.1"/>
    </source>
</evidence>
<organism evidence="6">
    <name type="scientific">Bradyrhizobium barranii subsp. barranii</name>
    <dbReference type="NCBI Taxonomy" id="2823807"/>
    <lineage>
        <taxon>Bacteria</taxon>
        <taxon>Pseudomonadati</taxon>
        <taxon>Pseudomonadota</taxon>
        <taxon>Alphaproteobacteria</taxon>
        <taxon>Hyphomicrobiales</taxon>
        <taxon>Nitrobacteraceae</taxon>
        <taxon>Bradyrhizobium</taxon>
        <taxon>Bradyrhizobium barranii</taxon>
    </lineage>
</organism>
<evidence type="ECO:0000259" key="5">
    <source>
        <dbReference type="SMART" id="SM00507"/>
    </source>
</evidence>
<reference evidence="7 8" key="2">
    <citation type="journal article" date="2022" name="Int. J. Syst. Evol. Microbiol.">
        <title>Strains of Bradyrhizobium barranii sp. nov. associated with legumes native to Canada are symbionts of soybeans and belong to different subspecies (subsp. barranii subsp. nov. and subsp. apii subsp. nov.) and symbiovars (sv. glycinearum and sv. septentrionale).</title>
        <authorList>
            <person name="Bromfield E.S.P."/>
            <person name="Cloutier S."/>
            <person name="Wasai-Hara S."/>
            <person name="Minamisawa K."/>
        </authorList>
    </citation>
    <scope>NUCLEOTIDE SEQUENCE [LARGE SCALE GENOMIC DNA]</scope>
    <source>
        <strain evidence="7 8">144S4</strain>
    </source>
</reference>
<protein>
    <recommendedName>
        <fullName evidence="4">Putative HNH nuclease YajD</fullName>
    </recommendedName>
</protein>
<dbReference type="GO" id="GO:0016787">
    <property type="term" value="F:hydrolase activity"/>
    <property type="evidence" value="ECO:0007669"/>
    <property type="project" value="UniProtKB-KW"/>
</dbReference>
<keyword evidence="1" id="KW-0540">Nuclease</keyword>
<keyword evidence="2" id="KW-0378">Hydrolase</keyword>
<sequence>MPAPPWKRWYKTARWQALRLSVFQRDLFTCQRTECGHLEGNTALLVCDHIKPHRGDERLFWDDANLQTLCKACHDTIKQREEQATLHQRGVWH</sequence>
<dbReference type="GO" id="GO:0003676">
    <property type="term" value="F:nucleic acid binding"/>
    <property type="evidence" value="ECO:0007669"/>
    <property type="project" value="InterPro"/>
</dbReference>
<evidence type="ECO:0000256" key="2">
    <source>
        <dbReference type="ARBA" id="ARBA00022801"/>
    </source>
</evidence>
<feature type="domain" description="HNH nuclease" evidence="5">
    <location>
        <begin position="17"/>
        <end position="75"/>
    </location>
</feature>
<accession>A0A939M9V3</accession>
<evidence type="ECO:0000256" key="1">
    <source>
        <dbReference type="ARBA" id="ARBA00022722"/>
    </source>
</evidence>
<dbReference type="Proteomes" id="UP000664702">
    <property type="component" value="Chromosome"/>
</dbReference>
<proteinExistence type="inferred from homology"/>
<dbReference type="GO" id="GO:0004519">
    <property type="term" value="F:endonuclease activity"/>
    <property type="evidence" value="ECO:0007669"/>
    <property type="project" value="UniProtKB-KW"/>
</dbReference>
<dbReference type="PANTHER" id="PTHR41286:SF1">
    <property type="entry name" value="HNH NUCLEASE YAJD-RELATED"/>
    <property type="match status" value="1"/>
</dbReference>
<dbReference type="PANTHER" id="PTHR41286">
    <property type="entry name" value="HNH NUCLEASE YAJD-RELATED"/>
    <property type="match status" value="1"/>
</dbReference>
<dbReference type="InterPro" id="IPR003615">
    <property type="entry name" value="HNH_nuc"/>
</dbReference>
<dbReference type="EMBL" id="JAGEMI010000001">
    <property type="protein sequence ID" value="MBO1865408.1"/>
    <property type="molecule type" value="Genomic_DNA"/>
</dbReference>
<evidence type="ECO:0000313" key="8">
    <source>
        <dbReference type="Proteomes" id="UP000664702"/>
    </source>
</evidence>
<gene>
    <name evidence="7" type="ORF">J4G43_030290</name>
    <name evidence="6" type="ORF">J4G43_32265</name>
</gene>
<dbReference type="Pfam" id="PF01844">
    <property type="entry name" value="HNH"/>
    <property type="match status" value="1"/>
</dbReference>
<reference evidence="6" key="1">
    <citation type="submission" date="2021-03" db="EMBL/GenBank/DDBJ databases">
        <title>Whole Genome Sequence of Bradyrhizobium sp. Strain 144S4.</title>
        <authorList>
            <person name="Bromfield E.S.P."/>
            <person name="Cloutier S."/>
        </authorList>
    </citation>
    <scope>NUCLEOTIDE SEQUENCE [LARGE SCALE GENOMIC DNA]</scope>
    <source>
        <strain evidence="6">144S4</strain>
    </source>
</reference>
<dbReference type="GO" id="GO:0005829">
    <property type="term" value="C:cytosol"/>
    <property type="evidence" value="ECO:0007669"/>
    <property type="project" value="TreeGrafter"/>
</dbReference>
<dbReference type="RefSeq" id="WP_208087211.1">
    <property type="nucleotide sequence ID" value="NZ_CP086136.1"/>
</dbReference>
<dbReference type="KEGG" id="bban:J4G43_030290"/>
<dbReference type="CDD" id="cd00085">
    <property type="entry name" value="HNHc"/>
    <property type="match status" value="1"/>
</dbReference>
<evidence type="ECO:0000313" key="7">
    <source>
        <dbReference type="EMBL" id="UEM09030.1"/>
    </source>
</evidence>
<dbReference type="SMART" id="SM00507">
    <property type="entry name" value="HNHc"/>
    <property type="match status" value="1"/>
</dbReference>
<evidence type="ECO:0000256" key="4">
    <source>
        <dbReference type="ARBA" id="ARBA00040194"/>
    </source>
</evidence>
<keyword evidence="6" id="KW-0255">Endonuclease</keyword>
<dbReference type="EMBL" id="CP086136">
    <property type="protein sequence ID" value="UEM09030.1"/>
    <property type="molecule type" value="Genomic_DNA"/>
</dbReference>
<dbReference type="GO" id="GO:0008270">
    <property type="term" value="F:zinc ion binding"/>
    <property type="evidence" value="ECO:0007669"/>
    <property type="project" value="InterPro"/>
</dbReference>